<reference evidence="3 4" key="1">
    <citation type="submission" date="2019-03" db="EMBL/GenBank/DDBJ databases">
        <title>Genomic Encyclopedia of Type Strains, Phase IV (KMG-IV): sequencing the most valuable type-strain genomes for metagenomic binning, comparative biology and taxonomic classification.</title>
        <authorList>
            <person name="Goeker M."/>
        </authorList>
    </citation>
    <scope>NUCLEOTIDE SEQUENCE [LARGE SCALE GENOMIC DNA]</scope>
    <source>
        <strain evidence="3 4">DSM 20467</strain>
    </source>
</reference>
<name>A0A4R3K5A6_9FIRM</name>
<dbReference type="SUPFAM" id="SSF51735">
    <property type="entry name" value="NAD(P)-binding Rossmann-fold domains"/>
    <property type="match status" value="1"/>
</dbReference>
<accession>A0A4R3K5A6</accession>
<dbReference type="SUPFAM" id="SSF116726">
    <property type="entry name" value="TrkA C-terminal domain-like"/>
    <property type="match status" value="1"/>
</dbReference>
<evidence type="ECO:0000313" key="4">
    <source>
        <dbReference type="Proteomes" id="UP000295188"/>
    </source>
</evidence>
<dbReference type="PROSITE" id="PS51202">
    <property type="entry name" value="RCK_C"/>
    <property type="match status" value="1"/>
</dbReference>
<dbReference type="InterPro" id="IPR006037">
    <property type="entry name" value="RCK_C"/>
</dbReference>
<dbReference type="Proteomes" id="UP000295188">
    <property type="component" value="Unassembled WGS sequence"/>
</dbReference>
<dbReference type="AlphaFoldDB" id="A0A4R3K5A6"/>
<proteinExistence type="predicted"/>
<dbReference type="PANTHER" id="PTHR43833:SF7">
    <property type="entry name" value="KTR SYSTEM POTASSIUM UPTAKE PROTEIN C"/>
    <property type="match status" value="1"/>
</dbReference>
<gene>
    <name evidence="3" type="ORF">EDC37_1121</name>
</gene>
<dbReference type="Pfam" id="PF02080">
    <property type="entry name" value="TrkA_C"/>
    <property type="match status" value="1"/>
</dbReference>
<dbReference type="InterPro" id="IPR036721">
    <property type="entry name" value="RCK_C_sf"/>
</dbReference>
<dbReference type="InterPro" id="IPR050721">
    <property type="entry name" value="Trk_Ktr_HKT_K-transport"/>
</dbReference>
<keyword evidence="4" id="KW-1185">Reference proteome</keyword>
<dbReference type="GO" id="GO:0008324">
    <property type="term" value="F:monoatomic cation transmembrane transporter activity"/>
    <property type="evidence" value="ECO:0007669"/>
    <property type="project" value="InterPro"/>
</dbReference>
<feature type="domain" description="RCK N-terminal" evidence="1">
    <location>
        <begin position="7"/>
        <end position="123"/>
    </location>
</feature>
<dbReference type="GO" id="GO:0006813">
    <property type="term" value="P:potassium ion transport"/>
    <property type="evidence" value="ECO:0007669"/>
    <property type="project" value="InterPro"/>
</dbReference>
<protein>
    <submittedName>
        <fullName evidence="3">Trk system potassium uptake protein TrkA</fullName>
    </submittedName>
</protein>
<feature type="domain" description="RCK C-terminal" evidence="2">
    <location>
        <begin position="140"/>
        <end position="222"/>
    </location>
</feature>
<evidence type="ECO:0000313" key="3">
    <source>
        <dbReference type="EMBL" id="TCS77963.1"/>
    </source>
</evidence>
<comment type="caution">
    <text evidence="3">The sequence shown here is derived from an EMBL/GenBank/DDBJ whole genome shotgun (WGS) entry which is preliminary data.</text>
</comment>
<dbReference type="PANTHER" id="PTHR43833">
    <property type="entry name" value="POTASSIUM CHANNEL PROTEIN 2-RELATED-RELATED"/>
    <property type="match status" value="1"/>
</dbReference>
<dbReference type="RefSeq" id="WP_132550336.1">
    <property type="nucleotide sequence ID" value="NZ_SMAA01000012.1"/>
</dbReference>
<dbReference type="OrthoDB" id="9776294at2"/>
<sequence length="222" mass="24545">MKVKKSGKQFAVIGLGRFGSSMAVSLYKMGYDVLAIDNDLKKVQDFSNDFTHVVQANSTDENALRELGILNFDVVIVAIGEDIESNIMTTLQLKEIGVKYIVAMARTPLQMKVLEKIGADRVVAPEHDMAQRVAYNLVSTNVMDYIELSDEFSIAETTLPKAFIGKTLIEANLRAKYNINVVAIKRGRHLIVSPMPSEKFHENDVIVVVGDNNGINGLESLE</sequence>
<evidence type="ECO:0000259" key="1">
    <source>
        <dbReference type="PROSITE" id="PS51201"/>
    </source>
</evidence>
<dbReference type="PROSITE" id="PS51201">
    <property type="entry name" value="RCK_N"/>
    <property type="match status" value="1"/>
</dbReference>
<dbReference type="InterPro" id="IPR036291">
    <property type="entry name" value="NAD(P)-bd_dom_sf"/>
</dbReference>
<organism evidence="3 4">
    <name type="scientific">Pectinatus cerevisiiphilus</name>
    <dbReference type="NCBI Taxonomy" id="86956"/>
    <lineage>
        <taxon>Bacteria</taxon>
        <taxon>Bacillati</taxon>
        <taxon>Bacillota</taxon>
        <taxon>Negativicutes</taxon>
        <taxon>Selenomonadales</taxon>
        <taxon>Selenomonadaceae</taxon>
        <taxon>Pectinatus</taxon>
    </lineage>
</organism>
<dbReference type="Gene3D" id="3.40.50.720">
    <property type="entry name" value="NAD(P)-binding Rossmann-like Domain"/>
    <property type="match status" value="1"/>
</dbReference>
<dbReference type="EMBL" id="SMAA01000012">
    <property type="protein sequence ID" value="TCS77963.1"/>
    <property type="molecule type" value="Genomic_DNA"/>
</dbReference>
<dbReference type="Pfam" id="PF02254">
    <property type="entry name" value="TrkA_N"/>
    <property type="match status" value="1"/>
</dbReference>
<dbReference type="InterPro" id="IPR003148">
    <property type="entry name" value="RCK_N"/>
</dbReference>
<dbReference type="Gene3D" id="3.30.70.1450">
    <property type="entry name" value="Regulator of K+ conductance, C-terminal domain"/>
    <property type="match status" value="1"/>
</dbReference>
<evidence type="ECO:0000259" key="2">
    <source>
        <dbReference type="PROSITE" id="PS51202"/>
    </source>
</evidence>